<keyword evidence="5" id="KW-1185">Reference proteome</keyword>
<comment type="caution">
    <text evidence="4">The sequence shown here is derived from an EMBL/GenBank/DDBJ whole genome shotgun (WGS) entry which is preliminary data.</text>
</comment>
<evidence type="ECO:0000256" key="1">
    <source>
        <dbReference type="SAM" id="MobiDB-lite"/>
    </source>
</evidence>
<dbReference type="Pfam" id="PF17479">
    <property type="entry name" value="DUF3048_C"/>
    <property type="match status" value="1"/>
</dbReference>
<evidence type="ECO:0000313" key="5">
    <source>
        <dbReference type="Proteomes" id="UP000823485"/>
    </source>
</evidence>
<evidence type="ECO:0000313" key="4">
    <source>
        <dbReference type="EMBL" id="MBM7717015.1"/>
    </source>
</evidence>
<accession>A0ABS2RCD8</accession>
<evidence type="ECO:0000259" key="3">
    <source>
        <dbReference type="Pfam" id="PF17479"/>
    </source>
</evidence>
<feature type="compositionally biased region" description="Basic and acidic residues" evidence="1">
    <location>
        <begin position="25"/>
        <end position="39"/>
    </location>
</feature>
<organism evidence="4 5">
    <name type="scientific">Siminovitchia thermophila</name>
    <dbReference type="NCBI Taxonomy" id="1245522"/>
    <lineage>
        <taxon>Bacteria</taxon>
        <taxon>Bacillati</taxon>
        <taxon>Bacillota</taxon>
        <taxon>Bacilli</taxon>
        <taxon>Bacillales</taxon>
        <taxon>Bacillaceae</taxon>
        <taxon>Siminovitchia</taxon>
    </lineage>
</organism>
<proteinExistence type="predicted"/>
<dbReference type="InterPro" id="IPR035328">
    <property type="entry name" value="DUF3048_C"/>
</dbReference>
<name>A0ABS2RCD8_9BACI</name>
<protein>
    <recommendedName>
        <fullName evidence="6">Lipoprotein YerB</fullName>
    </recommendedName>
</protein>
<gene>
    <name evidence="4" type="ORF">JOC94_004039</name>
</gene>
<sequence length="337" mass="37712">MKMNKWIIVCCAAIMIVSACSKKDGDERKEQPKVEKQKAAEQFPLTGMEAKKDSSQRAIAITVNNHPKARPQSGLAEADIVYEVLTEGAVTRFLAIYQSEKPETVGPVRSARKYFIDLAKGYDSLYISHGYSPEAKRMLENGVIDNINGMRHDGTLFKRVGFRKAPHNSYITFDKIEKQAADSDFEMDKPPKPLAFLKKEEVESLDGESVSDMTISYSKDAVFASAFSYDANKEKYTRSTGGEEMVEYETNEPVLFDNVIVVEAAHHVADEQGRKEIALESGGEAYVLQHGIKKEAEWRNEDGRIVPYEDGRPVKLVPGKTWISIVPEMAIVSFGEK</sequence>
<dbReference type="Gene3D" id="3.50.90.10">
    <property type="entry name" value="YerB-like"/>
    <property type="match status" value="1"/>
</dbReference>
<feature type="domain" description="DUF3048" evidence="2">
    <location>
        <begin position="45"/>
        <end position="185"/>
    </location>
</feature>
<dbReference type="InterPro" id="IPR021416">
    <property type="entry name" value="DUF3048_N"/>
</dbReference>
<evidence type="ECO:0008006" key="6">
    <source>
        <dbReference type="Google" id="ProtNLM"/>
    </source>
</evidence>
<dbReference type="Pfam" id="PF11258">
    <property type="entry name" value="DUF3048"/>
    <property type="match status" value="1"/>
</dbReference>
<reference evidence="4 5" key="1">
    <citation type="submission" date="2021-01" db="EMBL/GenBank/DDBJ databases">
        <title>Genomic Encyclopedia of Type Strains, Phase IV (KMG-IV): sequencing the most valuable type-strain genomes for metagenomic binning, comparative biology and taxonomic classification.</title>
        <authorList>
            <person name="Goeker M."/>
        </authorList>
    </citation>
    <scope>NUCLEOTIDE SEQUENCE [LARGE SCALE GENOMIC DNA]</scope>
    <source>
        <strain evidence="4 5">DSM 105453</strain>
    </source>
</reference>
<dbReference type="EMBL" id="JAFBFH010000037">
    <property type="protein sequence ID" value="MBM7717015.1"/>
    <property type="molecule type" value="Genomic_DNA"/>
</dbReference>
<dbReference type="InterPro" id="IPR023158">
    <property type="entry name" value="YerB-like_sf"/>
</dbReference>
<feature type="region of interest" description="Disordered" evidence="1">
    <location>
        <begin position="25"/>
        <end position="49"/>
    </location>
</feature>
<dbReference type="SUPFAM" id="SSF159774">
    <property type="entry name" value="YerB-like"/>
    <property type="match status" value="1"/>
</dbReference>
<feature type="domain" description="DUF3048" evidence="3">
    <location>
        <begin position="214"/>
        <end position="323"/>
    </location>
</feature>
<dbReference type="PROSITE" id="PS51257">
    <property type="entry name" value="PROKAR_LIPOPROTEIN"/>
    <property type="match status" value="1"/>
</dbReference>
<dbReference type="Proteomes" id="UP000823485">
    <property type="component" value="Unassembled WGS sequence"/>
</dbReference>
<evidence type="ECO:0000259" key="2">
    <source>
        <dbReference type="Pfam" id="PF11258"/>
    </source>
</evidence>